<keyword evidence="3" id="KW-1185">Reference proteome</keyword>
<dbReference type="AlphaFoldDB" id="A0AAI8BBT9"/>
<reference evidence="2 3" key="1">
    <citation type="submission" date="2014-06" db="EMBL/GenBank/DDBJ databases">
        <authorList>
            <person name="Bishop-Lilly K.A."/>
            <person name="Broomall S.M."/>
            <person name="Chain P.S."/>
            <person name="Chertkov O."/>
            <person name="Coyne S.R."/>
            <person name="Daligault H.E."/>
            <person name="Davenport K.W."/>
            <person name="Erkkila T."/>
            <person name="Frey K.G."/>
            <person name="Gibbons H.S."/>
            <person name="Gu W."/>
            <person name="Jaissle J."/>
            <person name="Johnson S.L."/>
            <person name="Koroleva G.I."/>
            <person name="Ladner J.T."/>
            <person name="Lo C.-C."/>
            <person name="Minogue T.D."/>
            <person name="Munk C."/>
            <person name="Palacios G.F."/>
            <person name="Redden C.L."/>
            <person name="Rosenzweig C.N."/>
            <person name="Scholz M.B."/>
            <person name="Teshima H."/>
            <person name="Xu Y."/>
        </authorList>
    </citation>
    <scope>NUCLEOTIDE SEQUENCE [LARGE SCALE GENOMIC DNA]</scope>
    <source>
        <strain evidence="2 3">EO147</strain>
    </source>
</reference>
<dbReference type="RefSeq" id="WP_010107887.1">
    <property type="nucleotide sequence ID" value="NZ_CP008727.1"/>
</dbReference>
<keyword evidence="1" id="KW-1133">Transmembrane helix</keyword>
<name>A0AAI8BBT9_9BURK</name>
<gene>
    <name evidence="2" type="ORF">DM82_4388</name>
</gene>
<dbReference type="EMBL" id="CP008727">
    <property type="protein sequence ID" value="AIO69278.1"/>
    <property type="molecule type" value="Genomic_DNA"/>
</dbReference>
<feature type="transmembrane region" description="Helical" evidence="1">
    <location>
        <begin position="7"/>
        <end position="26"/>
    </location>
</feature>
<evidence type="ECO:0000256" key="1">
    <source>
        <dbReference type="SAM" id="Phobius"/>
    </source>
</evidence>
<protein>
    <submittedName>
        <fullName evidence="2">Uncharacterized protein</fullName>
    </submittedName>
</protein>
<dbReference type="Proteomes" id="UP000029424">
    <property type="component" value="Chromosome 2"/>
</dbReference>
<organism evidence="2 3">
    <name type="scientific">Burkholderia oklahomensis</name>
    <dbReference type="NCBI Taxonomy" id="342113"/>
    <lineage>
        <taxon>Bacteria</taxon>
        <taxon>Pseudomonadati</taxon>
        <taxon>Pseudomonadota</taxon>
        <taxon>Betaproteobacteria</taxon>
        <taxon>Burkholderiales</taxon>
        <taxon>Burkholderiaceae</taxon>
        <taxon>Burkholderia</taxon>
        <taxon>pseudomallei group</taxon>
    </lineage>
</organism>
<keyword evidence="1" id="KW-0812">Transmembrane</keyword>
<feature type="transmembrane region" description="Helical" evidence="1">
    <location>
        <begin position="32"/>
        <end position="53"/>
    </location>
</feature>
<keyword evidence="1" id="KW-0472">Membrane</keyword>
<proteinExistence type="predicted"/>
<accession>A0AAI8BBT9</accession>
<dbReference type="KEGG" id="bok:DM82_4388"/>
<evidence type="ECO:0000313" key="2">
    <source>
        <dbReference type="EMBL" id="AIO69278.1"/>
    </source>
</evidence>
<sequence>MSLASMVLAVVGLVCLIVTAVVNFVAGGMPYASLLPAVFGIFGVVVGAAMTFARDLWFKSKQDTKEREYLAVRVTSLLERYVAGCVEVVMDDGLHRGEPDEDGVYQAQAEEPKFEPESLPVEWKSLDPGLMYEVLVDFPSRIEHAKACIDNEGEHSFPPEYEEWFEERQYQYADLGRRAVALSVKLRTQAGLPQRPAPAADWNPHQVMANRRDEIDALRAKRAAMPSPFDVTPVDLAPRTD</sequence>
<evidence type="ECO:0000313" key="3">
    <source>
        <dbReference type="Proteomes" id="UP000029424"/>
    </source>
</evidence>